<comment type="caution">
    <text evidence="1">The sequence shown here is derived from an EMBL/GenBank/DDBJ whole genome shotgun (WGS) entry which is preliminary data.</text>
</comment>
<dbReference type="EMBL" id="JTJQ01000028">
    <property type="protein sequence ID" value="OBW99884.1"/>
    <property type="molecule type" value="Genomic_DNA"/>
</dbReference>
<proteinExistence type="predicted"/>
<name>A0AB36DY45_9PAST</name>
<sequence>GYKLKEETLTERLAFFLCCFTLKACFERGERMNLRKVLLSCFILDFIESFFINRIGIDVF</sequence>
<reference evidence="1 2" key="1">
    <citation type="submission" date="2014-11" db="EMBL/GenBank/DDBJ databases">
        <title>Pan-genome of Gallibacterium spp.</title>
        <authorList>
            <person name="Kudirkiene E."/>
            <person name="Bojesen A.M."/>
        </authorList>
    </citation>
    <scope>NUCLEOTIDE SEQUENCE [LARGE SCALE GENOMIC DNA]</scope>
    <source>
        <strain evidence="1 2">Gerl. 2740/89</strain>
    </source>
</reference>
<feature type="non-terminal residue" evidence="1">
    <location>
        <position position="1"/>
    </location>
</feature>
<gene>
    <name evidence="1" type="ORF">QV05_08970</name>
</gene>
<keyword evidence="2" id="KW-1185">Reference proteome</keyword>
<accession>A0AB36DY45</accession>
<dbReference type="Proteomes" id="UP000092594">
    <property type="component" value="Unassembled WGS sequence"/>
</dbReference>
<evidence type="ECO:0000313" key="1">
    <source>
        <dbReference type="EMBL" id="OBW99884.1"/>
    </source>
</evidence>
<dbReference type="RefSeq" id="WP_231924183.1">
    <property type="nucleotide sequence ID" value="NZ_JTJQ01000028.1"/>
</dbReference>
<dbReference type="AlphaFoldDB" id="A0AB36DY45"/>
<evidence type="ECO:0000313" key="2">
    <source>
        <dbReference type="Proteomes" id="UP000092594"/>
    </source>
</evidence>
<organism evidence="1 2">
    <name type="scientific">Gallibacterium genomosp. 1</name>
    <dbReference type="NCBI Taxonomy" id="155515"/>
    <lineage>
        <taxon>Bacteria</taxon>
        <taxon>Pseudomonadati</taxon>
        <taxon>Pseudomonadota</taxon>
        <taxon>Gammaproteobacteria</taxon>
        <taxon>Pasteurellales</taxon>
        <taxon>Pasteurellaceae</taxon>
        <taxon>Gallibacterium</taxon>
    </lineage>
</organism>
<protein>
    <submittedName>
        <fullName evidence="1">Uncharacterized protein</fullName>
    </submittedName>
</protein>